<evidence type="ECO:0000313" key="15">
    <source>
        <dbReference type="Proteomes" id="UP000325577"/>
    </source>
</evidence>
<dbReference type="Pfam" id="PF23256">
    <property type="entry name" value="CHX17_2nd"/>
    <property type="match status" value="1"/>
</dbReference>
<feature type="transmembrane region" description="Helical" evidence="10">
    <location>
        <begin position="124"/>
        <end position="149"/>
    </location>
</feature>
<sequence>MGPTCLARSKVYVEKLFPPGSKLILETMAYVGLMFHLFILGVQVDATMLKKAGRSAALIGTTGFALPHALGGLAFMVVPNLVMVEDTLRRSLPFITALNSMTTFPVITSLLSDLNILNSELGRLAASTCMVSDFWSYFIGMAMTTIGISMRDSQLMSLWSISWFIGFVLIVVLIIRPLILWMANQIPEGQSMKEAHFLAILVIVMVCAFCSEIFGQHIGLGAFVVGVVIPDGPPFGSALVNKLDVLTTGLLLPIKMVIGGLRVNLNTLRTSSVMIIELFIILGYIGKFTGTLVSALYCNVPVCDAFLLSLLMCCKGFIEVAVYYSWSEDGIVDNQAYALMLITMLIVTGVARPLVGHMYDPSRKYMAQSRRTILQSGIHDVELRMLVCIHNEDNVPTIINLLEASKPTRHHPVSVFVLNLMELRGRSAAILEPHFKRGKITPQLSRSDRIVKAFNYFVQHNLGCVQVQHFTAMAPYASMHDDICMLAVDKNVTIVIVPFHKQWTIDGTVGAIFPTIRTVNQNVIKKAPCSVGILVDRGQISDTWSVLTGKALFRVALLFLGGPDDREALAYSTRMADHPSITLTVVWIKLCADNDFSDEIDDETLLDADFMNDFKTRAMGNERVIYVEKTVKDGVGTTRVIHSMEDSFDLFIVGRYHEPESPLISGLTEWSDCPELGEIGDILASSDFQFSVLVVQQQPPDVASLGHSFHSTKV</sequence>
<comment type="subcellular location">
    <subcellularLocation>
        <location evidence="1">Membrane</location>
        <topology evidence="1">Multi-pass membrane protein</topology>
    </subcellularLocation>
</comment>
<keyword evidence="8 10" id="KW-0472">Membrane</keyword>
<feature type="transmembrane region" description="Helical" evidence="10">
    <location>
        <begin position="56"/>
        <end position="79"/>
    </location>
</feature>
<dbReference type="GO" id="GO:0006813">
    <property type="term" value="P:potassium ion transport"/>
    <property type="evidence" value="ECO:0007669"/>
    <property type="project" value="UniProtKB-KW"/>
</dbReference>
<evidence type="ECO:0000256" key="1">
    <source>
        <dbReference type="ARBA" id="ARBA00004141"/>
    </source>
</evidence>
<keyword evidence="3" id="KW-0633">Potassium transport</keyword>
<feature type="transmembrane region" description="Helical" evidence="10">
    <location>
        <begin position="336"/>
        <end position="355"/>
    </location>
</feature>
<comment type="similarity">
    <text evidence="9">Belongs to the monovalent cation:proton antiporter 2 (CPA2) transporter (TC 2.A.37) family. CHX (TC 2.A.37.4) subfamily.</text>
</comment>
<evidence type="ECO:0000256" key="8">
    <source>
        <dbReference type="ARBA" id="ARBA00023136"/>
    </source>
</evidence>
<feature type="transmembrane region" description="Helical" evidence="10">
    <location>
        <begin position="161"/>
        <end position="183"/>
    </location>
</feature>
<protein>
    <submittedName>
        <fullName evidence="14">Uncharacterized protein</fullName>
    </submittedName>
</protein>
<dbReference type="GO" id="GO:1902600">
    <property type="term" value="P:proton transmembrane transport"/>
    <property type="evidence" value="ECO:0007669"/>
    <property type="project" value="InterPro"/>
</dbReference>
<dbReference type="Pfam" id="PF00999">
    <property type="entry name" value="Na_H_Exchanger"/>
    <property type="match status" value="1"/>
</dbReference>
<keyword evidence="2" id="KW-0813">Transport</keyword>
<dbReference type="AlphaFoldDB" id="A0A5J5BM10"/>
<keyword evidence="4 10" id="KW-0812">Transmembrane</keyword>
<feature type="transmembrane region" description="Helical" evidence="10">
    <location>
        <begin position="23"/>
        <end position="44"/>
    </location>
</feature>
<dbReference type="GO" id="GO:0012505">
    <property type="term" value="C:endomembrane system"/>
    <property type="evidence" value="ECO:0007669"/>
    <property type="project" value="TreeGrafter"/>
</dbReference>
<name>A0A5J5BM10_9ASTE</name>
<evidence type="ECO:0000256" key="7">
    <source>
        <dbReference type="ARBA" id="ARBA00023065"/>
    </source>
</evidence>
<evidence type="ECO:0000259" key="11">
    <source>
        <dbReference type="Pfam" id="PF00999"/>
    </source>
</evidence>
<organism evidence="14 15">
    <name type="scientific">Nyssa sinensis</name>
    <dbReference type="NCBI Taxonomy" id="561372"/>
    <lineage>
        <taxon>Eukaryota</taxon>
        <taxon>Viridiplantae</taxon>
        <taxon>Streptophyta</taxon>
        <taxon>Embryophyta</taxon>
        <taxon>Tracheophyta</taxon>
        <taxon>Spermatophyta</taxon>
        <taxon>Magnoliopsida</taxon>
        <taxon>eudicotyledons</taxon>
        <taxon>Gunneridae</taxon>
        <taxon>Pentapetalae</taxon>
        <taxon>asterids</taxon>
        <taxon>Cornales</taxon>
        <taxon>Nyssaceae</taxon>
        <taxon>Nyssa</taxon>
    </lineage>
</organism>
<evidence type="ECO:0000256" key="9">
    <source>
        <dbReference type="ARBA" id="ARBA00038341"/>
    </source>
</evidence>
<dbReference type="Pfam" id="PF23259">
    <property type="entry name" value="CHX17_C"/>
    <property type="match status" value="1"/>
</dbReference>
<evidence type="ECO:0000256" key="5">
    <source>
        <dbReference type="ARBA" id="ARBA00022958"/>
    </source>
</evidence>
<dbReference type="PANTHER" id="PTHR32468:SF23">
    <property type="entry name" value="CATION_H(+) ANTIPORTER 14"/>
    <property type="match status" value="1"/>
</dbReference>
<keyword evidence="15" id="KW-1185">Reference proteome</keyword>
<feature type="domain" description="Cation/H(+) antiporter central" evidence="12">
    <location>
        <begin position="415"/>
        <end position="539"/>
    </location>
</feature>
<dbReference type="InterPro" id="IPR006153">
    <property type="entry name" value="Cation/H_exchanger_TM"/>
</dbReference>
<feature type="transmembrane region" description="Helical" evidence="10">
    <location>
        <begin position="91"/>
        <end position="112"/>
    </location>
</feature>
<dbReference type="InterPro" id="IPR038770">
    <property type="entry name" value="Na+/solute_symporter_sf"/>
</dbReference>
<evidence type="ECO:0000256" key="4">
    <source>
        <dbReference type="ARBA" id="ARBA00022692"/>
    </source>
</evidence>
<dbReference type="GO" id="GO:0016020">
    <property type="term" value="C:membrane"/>
    <property type="evidence" value="ECO:0007669"/>
    <property type="project" value="UniProtKB-SubCell"/>
</dbReference>
<evidence type="ECO:0000259" key="13">
    <source>
        <dbReference type="Pfam" id="PF23259"/>
    </source>
</evidence>
<keyword evidence="6 10" id="KW-1133">Transmembrane helix</keyword>
<dbReference type="PANTHER" id="PTHR32468">
    <property type="entry name" value="CATION/H + ANTIPORTER"/>
    <property type="match status" value="1"/>
</dbReference>
<reference evidence="14 15" key="1">
    <citation type="submission" date="2019-09" db="EMBL/GenBank/DDBJ databases">
        <title>A chromosome-level genome assembly of the Chinese tupelo Nyssa sinensis.</title>
        <authorList>
            <person name="Yang X."/>
            <person name="Kang M."/>
            <person name="Yang Y."/>
            <person name="Xiong H."/>
            <person name="Wang M."/>
            <person name="Zhang Z."/>
            <person name="Wang Z."/>
            <person name="Wu H."/>
            <person name="Ma T."/>
            <person name="Liu J."/>
            <person name="Xi Z."/>
        </authorList>
    </citation>
    <scope>NUCLEOTIDE SEQUENCE [LARGE SCALE GENOMIC DNA]</scope>
    <source>
        <strain evidence="14">J267</strain>
        <tissue evidence="14">Leaf</tissue>
    </source>
</reference>
<keyword evidence="7" id="KW-0406">Ion transport</keyword>
<dbReference type="InterPro" id="IPR050794">
    <property type="entry name" value="CPA2_transporter"/>
</dbReference>
<feature type="domain" description="Cation/H+ exchanger transmembrane" evidence="11">
    <location>
        <begin position="20"/>
        <end position="350"/>
    </location>
</feature>
<gene>
    <name evidence="14" type="ORF">F0562_021560</name>
</gene>
<dbReference type="InterPro" id="IPR057290">
    <property type="entry name" value="CHX17_C"/>
</dbReference>
<dbReference type="Proteomes" id="UP000325577">
    <property type="component" value="Linkage Group LG11"/>
</dbReference>
<feature type="transmembrane region" description="Helical" evidence="10">
    <location>
        <begin position="195"/>
        <end position="214"/>
    </location>
</feature>
<feature type="transmembrane region" description="Helical" evidence="10">
    <location>
        <begin position="273"/>
        <end position="298"/>
    </location>
</feature>
<evidence type="ECO:0000256" key="10">
    <source>
        <dbReference type="SAM" id="Phobius"/>
    </source>
</evidence>
<dbReference type="GO" id="GO:0006885">
    <property type="term" value="P:regulation of pH"/>
    <property type="evidence" value="ECO:0007669"/>
    <property type="project" value="TreeGrafter"/>
</dbReference>
<keyword evidence="5" id="KW-0630">Potassium</keyword>
<feature type="domain" description="Cation/H(+) antiporter C-terminal" evidence="13">
    <location>
        <begin position="555"/>
        <end position="697"/>
    </location>
</feature>
<dbReference type="InterPro" id="IPR057291">
    <property type="entry name" value="CHX17_2nd"/>
</dbReference>
<evidence type="ECO:0000259" key="12">
    <source>
        <dbReference type="Pfam" id="PF23256"/>
    </source>
</evidence>
<dbReference type="EMBL" id="CM018034">
    <property type="protein sequence ID" value="KAA8543694.1"/>
    <property type="molecule type" value="Genomic_DNA"/>
</dbReference>
<dbReference type="Gene3D" id="1.20.1530.20">
    <property type="match status" value="1"/>
</dbReference>
<proteinExistence type="inferred from homology"/>
<dbReference type="OrthoDB" id="2687058at2759"/>
<evidence type="ECO:0000256" key="2">
    <source>
        <dbReference type="ARBA" id="ARBA00022448"/>
    </source>
</evidence>
<feature type="transmembrane region" description="Helical" evidence="10">
    <location>
        <begin position="305"/>
        <end position="324"/>
    </location>
</feature>
<evidence type="ECO:0000256" key="3">
    <source>
        <dbReference type="ARBA" id="ARBA00022538"/>
    </source>
</evidence>
<dbReference type="GO" id="GO:0015297">
    <property type="term" value="F:antiporter activity"/>
    <property type="evidence" value="ECO:0007669"/>
    <property type="project" value="InterPro"/>
</dbReference>
<evidence type="ECO:0000256" key="6">
    <source>
        <dbReference type="ARBA" id="ARBA00022989"/>
    </source>
</evidence>
<evidence type="ECO:0000313" key="14">
    <source>
        <dbReference type="EMBL" id="KAA8543694.1"/>
    </source>
</evidence>
<accession>A0A5J5BM10</accession>